<feature type="region of interest" description="Disordered" evidence="1">
    <location>
        <begin position="124"/>
        <end position="160"/>
    </location>
</feature>
<evidence type="ECO:0000313" key="3">
    <source>
        <dbReference type="Proteomes" id="UP001163846"/>
    </source>
</evidence>
<dbReference type="AlphaFoldDB" id="A0AA38PAP1"/>
<name>A0AA38PAP1_9AGAR</name>
<reference evidence="2" key="1">
    <citation type="submission" date="2022-08" db="EMBL/GenBank/DDBJ databases">
        <authorList>
            <consortium name="DOE Joint Genome Institute"/>
            <person name="Min B."/>
            <person name="Riley R."/>
            <person name="Sierra-Patev S."/>
            <person name="Naranjo-Ortiz M."/>
            <person name="Looney B."/>
            <person name="Konkel Z."/>
            <person name="Slot J.C."/>
            <person name="Sakamoto Y."/>
            <person name="Steenwyk J.L."/>
            <person name="Rokas A."/>
            <person name="Carro J."/>
            <person name="Camarero S."/>
            <person name="Ferreira P."/>
            <person name="Molpeceres G."/>
            <person name="Ruiz-Duenas F.J."/>
            <person name="Serrano A."/>
            <person name="Henrissat B."/>
            <person name="Drula E."/>
            <person name="Hughes K.W."/>
            <person name="Mata J.L."/>
            <person name="Ishikawa N.K."/>
            <person name="Vargas-Isla R."/>
            <person name="Ushijima S."/>
            <person name="Smith C.A."/>
            <person name="Ahrendt S."/>
            <person name="Andreopoulos W."/>
            <person name="He G."/>
            <person name="Labutti K."/>
            <person name="Lipzen A."/>
            <person name="Ng V."/>
            <person name="Sandor L."/>
            <person name="Barry K."/>
            <person name="Martinez A.T."/>
            <person name="Xiao Y."/>
            <person name="Gibbons J.G."/>
            <person name="Terashima K."/>
            <person name="Hibbett D.S."/>
            <person name="Grigoriev I.V."/>
        </authorList>
    </citation>
    <scope>NUCLEOTIDE SEQUENCE</scope>
    <source>
        <strain evidence="2">TFB9207</strain>
    </source>
</reference>
<proteinExistence type="predicted"/>
<gene>
    <name evidence="2" type="ORF">F5878DRAFT_660297</name>
</gene>
<feature type="compositionally biased region" description="Basic and acidic residues" evidence="1">
    <location>
        <begin position="124"/>
        <end position="133"/>
    </location>
</feature>
<evidence type="ECO:0000313" key="2">
    <source>
        <dbReference type="EMBL" id="KAJ3839434.1"/>
    </source>
</evidence>
<keyword evidence="3" id="KW-1185">Reference proteome</keyword>
<protein>
    <submittedName>
        <fullName evidence="2">Uncharacterized protein</fullName>
    </submittedName>
</protein>
<sequence>MSRLVEELCVLLQALHIPLTLQSPTDLTPSLLLAILESIMTSRLPLSPILRQALRKPSTIEEARKAKIECMQIFLGVLEIDILQRDVGLNKIDPRKLANGDWDEVVYVGEILCWTGREFGITDHSNHGEEPRTWRLTPSSAPDLPNTSTSHYSSSLPTPDTSRSLHEFDYLTTFQPASSSSQLSPLSFPLARRPQCIHEIPTPYAQSIQDSSAVVGSETSSVRYSGFIEPVDEELELSYFERSRDSRLADREDMEADIDQDVDQNLSALAEYLDPDPLAKTIALLQRRAELLRELADFYRESNANPR</sequence>
<accession>A0AA38PAP1</accession>
<evidence type="ECO:0000256" key="1">
    <source>
        <dbReference type="SAM" id="MobiDB-lite"/>
    </source>
</evidence>
<feature type="compositionally biased region" description="Polar residues" evidence="1">
    <location>
        <begin position="136"/>
        <end position="160"/>
    </location>
</feature>
<dbReference type="EMBL" id="MU806128">
    <property type="protein sequence ID" value="KAJ3839434.1"/>
    <property type="molecule type" value="Genomic_DNA"/>
</dbReference>
<comment type="caution">
    <text evidence="2">The sequence shown here is derived from an EMBL/GenBank/DDBJ whole genome shotgun (WGS) entry which is preliminary data.</text>
</comment>
<organism evidence="2 3">
    <name type="scientific">Lentinula raphanica</name>
    <dbReference type="NCBI Taxonomy" id="153919"/>
    <lineage>
        <taxon>Eukaryota</taxon>
        <taxon>Fungi</taxon>
        <taxon>Dikarya</taxon>
        <taxon>Basidiomycota</taxon>
        <taxon>Agaricomycotina</taxon>
        <taxon>Agaricomycetes</taxon>
        <taxon>Agaricomycetidae</taxon>
        <taxon>Agaricales</taxon>
        <taxon>Marasmiineae</taxon>
        <taxon>Omphalotaceae</taxon>
        <taxon>Lentinula</taxon>
    </lineage>
</organism>
<dbReference type="Proteomes" id="UP001163846">
    <property type="component" value="Unassembled WGS sequence"/>
</dbReference>